<evidence type="ECO:0000313" key="1">
    <source>
        <dbReference type="EMBL" id="KAE9143593.1"/>
    </source>
</evidence>
<reference evidence="1 2" key="1">
    <citation type="submission" date="2018-08" db="EMBL/GenBank/DDBJ databases">
        <title>Genomic investigation of the strawberry pathogen Phytophthora fragariae indicates pathogenicity is determined by transcriptional variation in three key races.</title>
        <authorList>
            <person name="Adams T.M."/>
            <person name="Armitage A.D."/>
            <person name="Sobczyk M.K."/>
            <person name="Bates H.J."/>
            <person name="Dunwell J.M."/>
            <person name="Nellist C.F."/>
            <person name="Harrison R.J."/>
        </authorList>
    </citation>
    <scope>NUCLEOTIDE SEQUENCE [LARGE SCALE GENOMIC DNA]</scope>
    <source>
        <strain evidence="1 2">NOV-5</strain>
    </source>
</reference>
<evidence type="ECO:0000313" key="2">
    <source>
        <dbReference type="Proteomes" id="UP000440732"/>
    </source>
</evidence>
<name>A0A6A3TZ12_9STRA</name>
<dbReference type="Proteomes" id="UP000440732">
    <property type="component" value="Unassembled WGS sequence"/>
</dbReference>
<gene>
    <name evidence="1" type="ORF">PF006_g11403</name>
</gene>
<comment type="caution">
    <text evidence="1">The sequence shown here is derived from an EMBL/GenBank/DDBJ whole genome shotgun (WGS) entry which is preliminary data.</text>
</comment>
<protein>
    <submittedName>
        <fullName evidence="1">Uncharacterized protein</fullName>
    </submittedName>
</protein>
<dbReference type="AlphaFoldDB" id="A0A6A3TZ12"/>
<accession>A0A6A3TZ12</accession>
<organism evidence="1 2">
    <name type="scientific">Phytophthora fragariae</name>
    <dbReference type="NCBI Taxonomy" id="53985"/>
    <lineage>
        <taxon>Eukaryota</taxon>
        <taxon>Sar</taxon>
        <taxon>Stramenopiles</taxon>
        <taxon>Oomycota</taxon>
        <taxon>Peronosporomycetes</taxon>
        <taxon>Peronosporales</taxon>
        <taxon>Peronosporaceae</taxon>
        <taxon>Phytophthora</taxon>
    </lineage>
</organism>
<dbReference type="EMBL" id="QXGA01000607">
    <property type="protein sequence ID" value="KAE9143593.1"/>
    <property type="molecule type" value="Genomic_DNA"/>
</dbReference>
<sequence>MRRRLHRRRLLHLCHLLHAPPRGRPALRATQASCVGPALGPDATCCRRRCSRRPRTRWTSQSHAARGAVVAALAQPRGPAPASAAAGPRSAGPFLRGVLLADPAARNLQRRGCPFRWHPTRSCASALPRTARTGLGPRSAGLHWLGRGQARLAARNRRCRLGS</sequence>
<proteinExistence type="predicted"/>